<dbReference type="PANTHER" id="PTHR44329">
    <property type="entry name" value="SERINE/THREONINE-PROTEIN KINASE TNNI3K-RELATED"/>
    <property type="match status" value="1"/>
</dbReference>
<keyword evidence="1" id="KW-0808">Transferase</keyword>
<evidence type="ECO:0000313" key="7">
    <source>
        <dbReference type="EMBL" id="KDQ06274.1"/>
    </source>
</evidence>
<dbReference type="EMBL" id="KL198144">
    <property type="protein sequence ID" value="KDQ06274.1"/>
    <property type="molecule type" value="Genomic_DNA"/>
</dbReference>
<reference evidence="8" key="1">
    <citation type="journal article" date="2014" name="Proc. Natl. Acad. Sci. U.S.A.">
        <title>Extensive sampling of basidiomycete genomes demonstrates inadequacy of the white-rot/brown-rot paradigm for wood decay fungi.</title>
        <authorList>
            <person name="Riley R."/>
            <person name="Salamov A.A."/>
            <person name="Brown D.W."/>
            <person name="Nagy L.G."/>
            <person name="Floudas D."/>
            <person name="Held B.W."/>
            <person name="Levasseur A."/>
            <person name="Lombard V."/>
            <person name="Morin E."/>
            <person name="Otillar R."/>
            <person name="Lindquist E.A."/>
            <person name="Sun H."/>
            <person name="LaButti K.M."/>
            <person name="Schmutz J."/>
            <person name="Jabbour D."/>
            <person name="Luo H."/>
            <person name="Baker S.E."/>
            <person name="Pisabarro A.G."/>
            <person name="Walton J.D."/>
            <person name="Blanchette R.A."/>
            <person name="Henrissat B."/>
            <person name="Martin F."/>
            <person name="Cullen D."/>
            <person name="Hibbett D.S."/>
            <person name="Grigoriev I.V."/>
        </authorList>
    </citation>
    <scope>NUCLEOTIDE SEQUENCE [LARGE SCALE GENOMIC DNA]</scope>
    <source>
        <strain evidence="8">FD-172 SS1</strain>
    </source>
</reference>
<dbReference type="STRING" id="930990.A0A067LT82"/>
<dbReference type="GO" id="GO:0005524">
    <property type="term" value="F:ATP binding"/>
    <property type="evidence" value="ECO:0007669"/>
    <property type="project" value="UniProtKB-KW"/>
</dbReference>
<proteinExistence type="predicted"/>
<accession>A0A067LT82</accession>
<name>A0A067LT82_BOTB1</name>
<dbReference type="Pfam" id="PF07714">
    <property type="entry name" value="PK_Tyr_Ser-Thr"/>
    <property type="match status" value="1"/>
</dbReference>
<evidence type="ECO:0000256" key="4">
    <source>
        <dbReference type="ARBA" id="ARBA00022840"/>
    </source>
</evidence>
<dbReference type="PROSITE" id="PS50011">
    <property type="entry name" value="PROTEIN_KINASE_DOM"/>
    <property type="match status" value="1"/>
</dbReference>
<dbReference type="InterPro" id="IPR011009">
    <property type="entry name" value="Kinase-like_dom_sf"/>
</dbReference>
<evidence type="ECO:0000313" key="8">
    <source>
        <dbReference type="Proteomes" id="UP000027195"/>
    </source>
</evidence>
<dbReference type="PANTHER" id="PTHR44329:SF288">
    <property type="entry name" value="MITOGEN-ACTIVATED PROTEIN KINASE KINASE KINASE 20"/>
    <property type="match status" value="1"/>
</dbReference>
<keyword evidence="8" id="KW-1185">Reference proteome</keyword>
<evidence type="ECO:0000256" key="2">
    <source>
        <dbReference type="ARBA" id="ARBA00022741"/>
    </source>
</evidence>
<evidence type="ECO:0000256" key="3">
    <source>
        <dbReference type="ARBA" id="ARBA00022777"/>
    </source>
</evidence>
<dbReference type="Gene3D" id="1.10.510.10">
    <property type="entry name" value="Transferase(Phosphotransferase) domain 1"/>
    <property type="match status" value="1"/>
</dbReference>
<dbReference type="HOGENOM" id="CLU_427571_0_0_1"/>
<evidence type="ECO:0000256" key="1">
    <source>
        <dbReference type="ARBA" id="ARBA00022679"/>
    </source>
</evidence>
<gene>
    <name evidence="7" type="ORF">BOTBODRAFT_60680</name>
</gene>
<keyword evidence="3" id="KW-0418">Kinase</keyword>
<dbReference type="InterPro" id="IPR000719">
    <property type="entry name" value="Prot_kinase_dom"/>
</dbReference>
<sequence>MHSRPSSTCGHTRYYPGYTVTPPLVLSQIPTSSERAWGREFSIAKGQDADTLSDELRANETPDTYNIAFSKLADKILDELQILLRHQPLGFDCSLLSARILDTLQPNASTLSTDKTSGVEIEHGLPIESAEQPPAASNESKLDLPNQRDKVTTLPEMEAPTSPQFSLASELLKSLARKHEHTFFPFYGKQLELLRICGHKSLRALQENSDLGDQSRESSLTALISILQSVESRTDYIADLDSFECLIHQPTIEANLETELSSLQALELVTQTRAHEWSEDLAATRKNDRDFIVDMIRSQPEMESLDPARRKLLDERLKELQEKLKSNTAGPGSLDLDDRRMELFALHSLFDVTLPHAELRLGVEYTDETQVSSDKNWDVWEATWLGQQKVMLSVRRGSYRVLGKKDRQLVRREVYIRRQLHSSYILPLYGICSEPERPPFRVSPWCKNGTAVDYLREKPTGQAFKICLEAAYGLRYLHSFDKPIVLGGMKGETIYISDQGSALLAGFELSDHEGGTFDSSMVSRGQWAPWIAPELVASSLKGTKAQLTRPCDIWTWAVATLELMSKQSISDFDDSADQAAIVEHGQHLDLDKFKLPSESESELRPLLEECWQLKPEMRLDITQVVMRMEVAWRIFSLFDR</sequence>
<dbReference type="OrthoDB" id="3239650at2759"/>
<dbReference type="GO" id="GO:0004674">
    <property type="term" value="F:protein serine/threonine kinase activity"/>
    <property type="evidence" value="ECO:0007669"/>
    <property type="project" value="TreeGrafter"/>
</dbReference>
<dbReference type="SUPFAM" id="SSF56112">
    <property type="entry name" value="Protein kinase-like (PK-like)"/>
    <property type="match status" value="1"/>
</dbReference>
<dbReference type="InParanoid" id="A0A067LT82"/>
<keyword evidence="2" id="KW-0547">Nucleotide-binding</keyword>
<feature type="region of interest" description="Disordered" evidence="5">
    <location>
        <begin position="126"/>
        <end position="146"/>
    </location>
</feature>
<dbReference type="Proteomes" id="UP000027195">
    <property type="component" value="Unassembled WGS sequence"/>
</dbReference>
<evidence type="ECO:0000259" key="6">
    <source>
        <dbReference type="PROSITE" id="PS50011"/>
    </source>
</evidence>
<evidence type="ECO:0000256" key="5">
    <source>
        <dbReference type="SAM" id="MobiDB-lite"/>
    </source>
</evidence>
<feature type="domain" description="Protein kinase" evidence="6">
    <location>
        <begin position="365"/>
        <end position="631"/>
    </location>
</feature>
<keyword evidence="4" id="KW-0067">ATP-binding</keyword>
<dbReference type="InterPro" id="IPR051681">
    <property type="entry name" value="Ser/Thr_Kinases-Pseudokinases"/>
</dbReference>
<dbReference type="AlphaFoldDB" id="A0A067LT82"/>
<protein>
    <recommendedName>
        <fullName evidence="6">Protein kinase domain-containing protein</fullName>
    </recommendedName>
</protein>
<organism evidence="7 8">
    <name type="scientific">Botryobasidium botryosum (strain FD-172 SS1)</name>
    <dbReference type="NCBI Taxonomy" id="930990"/>
    <lineage>
        <taxon>Eukaryota</taxon>
        <taxon>Fungi</taxon>
        <taxon>Dikarya</taxon>
        <taxon>Basidiomycota</taxon>
        <taxon>Agaricomycotina</taxon>
        <taxon>Agaricomycetes</taxon>
        <taxon>Cantharellales</taxon>
        <taxon>Botryobasidiaceae</taxon>
        <taxon>Botryobasidium</taxon>
    </lineage>
</organism>
<dbReference type="InterPro" id="IPR001245">
    <property type="entry name" value="Ser-Thr/Tyr_kinase_cat_dom"/>
</dbReference>